<evidence type="ECO:0000313" key="1">
    <source>
        <dbReference type="EMBL" id="GJT44210.1"/>
    </source>
</evidence>
<reference evidence="1" key="1">
    <citation type="journal article" date="2022" name="Int. J. Mol. Sci.">
        <title>Draft Genome of Tanacetum Coccineum: Genomic Comparison of Closely Related Tanacetum-Family Plants.</title>
        <authorList>
            <person name="Yamashiro T."/>
            <person name="Shiraishi A."/>
            <person name="Nakayama K."/>
            <person name="Satake H."/>
        </authorList>
    </citation>
    <scope>NUCLEOTIDE SEQUENCE</scope>
</reference>
<gene>
    <name evidence="1" type="ORF">Tco_0952925</name>
</gene>
<accession>A0ABQ5DYD7</accession>
<reference evidence="1" key="2">
    <citation type="submission" date="2022-01" db="EMBL/GenBank/DDBJ databases">
        <authorList>
            <person name="Yamashiro T."/>
            <person name="Shiraishi A."/>
            <person name="Satake H."/>
            <person name="Nakayama K."/>
        </authorList>
    </citation>
    <scope>NUCLEOTIDE SEQUENCE</scope>
</reference>
<evidence type="ECO:0000313" key="2">
    <source>
        <dbReference type="Proteomes" id="UP001151760"/>
    </source>
</evidence>
<name>A0ABQ5DYD7_9ASTR</name>
<organism evidence="1 2">
    <name type="scientific">Tanacetum coccineum</name>
    <dbReference type="NCBI Taxonomy" id="301880"/>
    <lineage>
        <taxon>Eukaryota</taxon>
        <taxon>Viridiplantae</taxon>
        <taxon>Streptophyta</taxon>
        <taxon>Embryophyta</taxon>
        <taxon>Tracheophyta</taxon>
        <taxon>Spermatophyta</taxon>
        <taxon>Magnoliopsida</taxon>
        <taxon>eudicotyledons</taxon>
        <taxon>Gunneridae</taxon>
        <taxon>Pentapetalae</taxon>
        <taxon>asterids</taxon>
        <taxon>campanulids</taxon>
        <taxon>Asterales</taxon>
        <taxon>Asteraceae</taxon>
        <taxon>Asteroideae</taxon>
        <taxon>Anthemideae</taxon>
        <taxon>Anthemidinae</taxon>
        <taxon>Tanacetum</taxon>
    </lineage>
</organism>
<proteinExistence type="predicted"/>
<comment type="caution">
    <text evidence="1">The sequence shown here is derived from an EMBL/GenBank/DDBJ whole genome shotgun (WGS) entry which is preliminary data.</text>
</comment>
<dbReference type="Proteomes" id="UP001151760">
    <property type="component" value="Unassembled WGS sequence"/>
</dbReference>
<keyword evidence="2" id="KW-1185">Reference proteome</keyword>
<dbReference type="EMBL" id="BQNB010015794">
    <property type="protein sequence ID" value="GJT44210.1"/>
    <property type="molecule type" value="Genomic_DNA"/>
</dbReference>
<protein>
    <submittedName>
        <fullName evidence="1">Uncharacterized protein</fullName>
    </submittedName>
</protein>
<sequence>MKLSMKKLEIFKKNIKFRGGLLGLKDFMMILKLLLLRKFTWQLQGEVFETDAMLVPLRGYEMVLGVQWLATLGNILWNFNELRMAFEYKGRTVTLRGTQKSTLQWMQGKRLIQPTTELSSMMLCVYHVAKLSMIQAHKAKQTPVIIELLEEYADVFVVPTSLPLERSYDHKIVLKEGSAPVNVRPYRHPSTQKDAI</sequence>